<gene>
    <name evidence="2" type="ORF">GJ668_05460</name>
</gene>
<proteinExistence type="predicted"/>
<feature type="region of interest" description="Disordered" evidence="1">
    <location>
        <begin position="156"/>
        <end position="176"/>
    </location>
</feature>
<dbReference type="AlphaFoldDB" id="A0A6N8E8F1"/>
<dbReference type="RefSeq" id="WP_155449134.1">
    <property type="nucleotide sequence ID" value="NZ_WNKT01000007.1"/>
</dbReference>
<reference evidence="2 3" key="1">
    <citation type="submission" date="2019-11" db="EMBL/GenBank/DDBJ databases">
        <title>Whole-genome sequence of the anaerobic purple sulfur bacterium Allochromatium palmeri DSM 15591.</title>
        <authorList>
            <person name="Kyndt J.A."/>
            <person name="Meyer T.E."/>
        </authorList>
    </citation>
    <scope>NUCLEOTIDE SEQUENCE [LARGE SCALE GENOMIC DNA]</scope>
    <source>
        <strain evidence="2 3">DSM 15591</strain>
    </source>
</reference>
<evidence type="ECO:0008006" key="4">
    <source>
        <dbReference type="Google" id="ProtNLM"/>
    </source>
</evidence>
<dbReference type="OrthoDB" id="5758636at2"/>
<dbReference type="Proteomes" id="UP000434044">
    <property type="component" value="Unassembled WGS sequence"/>
</dbReference>
<sequence>MSLGGVALADGAVELDGTLGLGLDSNPAQSHSGSELAFARFAVEALRSWSSDADSVSLSGGGWYRDYEGPNDAYRLNLLTEWSRETESGLGLWRFSLTGVAYRDALVPADERNEAVFGVRYDHLLSARHTLGLRIDTLWLAYRQASLPWAGRPGAGALSSTGRGGSSQETDRGRNALAVRRDDQRLRLSLDFTRYWSPGVSTRLALFYADNASPVRIEGYQRPGVDIRWRLEQNDAWRWEAGMGWSLTRYDAAPQQQEREDRQISLRLAVNHSLGYLGWREVEVQCALDWLDSESTLEAYGFRQWVTQCGWFWSFR</sequence>
<dbReference type="EMBL" id="WNKT01000007">
    <property type="protein sequence ID" value="MTW20542.1"/>
    <property type="molecule type" value="Genomic_DNA"/>
</dbReference>
<evidence type="ECO:0000256" key="1">
    <source>
        <dbReference type="SAM" id="MobiDB-lite"/>
    </source>
</evidence>
<protein>
    <recommendedName>
        <fullName evidence="4">DUF3570 domain-containing protein</fullName>
    </recommendedName>
</protein>
<accession>A0A6N8E8F1</accession>
<comment type="caution">
    <text evidence="2">The sequence shown here is derived from an EMBL/GenBank/DDBJ whole genome shotgun (WGS) entry which is preliminary data.</text>
</comment>
<name>A0A6N8E8F1_9GAMM</name>
<keyword evidence="3" id="KW-1185">Reference proteome</keyword>
<organism evidence="2 3">
    <name type="scientific">Allochromatium palmeri</name>
    <dbReference type="NCBI Taxonomy" id="231048"/>
    <lineage>
        <taxon>Bacteria</taxon>
        <taxon>Pseudomonadati</taxon>
        <taxon>Pseudomonadota</taxon>
        <taxon>Gammaproteobacteria</taxon>
        <taxon>Chromatiales</taxon>
        <taxon>Chromatiaceae</taxon>
        <taxon>Allochromatium</taxon>
    </lineage>
</organism>
<evidence type="ECO:0000313" key="3">
    <source>
        <dbReference type="Proteomes" id="UP000434044"/>
    </source>
</evidence>
<evidence type="ECO:0000313" key="2">
    <source>
        <dbReference type="EMBL" id="MTW20542.1"/>
    </source>
</evidence>